<accession>A0A179DMK1</accession>
<comment type="caution">
    <text evidence="4">The sequence shown here is derived from an EMBL/GenBank/DDBJ whole genome shotgun (WGS) entry which is preliminary data.</text>
</comment>
<dbReference type="SUPFAM" id="SSF48403">
    <property type="entry name" value="Ankyrin repeat"/>
    <property type="match status" value="1"/>
</dbReference>
<dbReference type="EMBL" id="LWHJ01000011">
    <property type="protein sequence ID" value="OAQ42277.1"/>
    <property type="molecule type" value="Genomic_DNA"/>
</dbReference>
<name>A0A179DMK1_9SPHI</name>
<dbReference type="Proteomes" id="UP000078459">
    <property type="component" value="Unassembled WGS sequence"/>
</dbReference>
<dbReference type="Gene3D" id="1.25.40.20">
    <property type="entry name" value="Ankyrin repeat-containing domain"/>
    <property type="match status" value="2"/>
</dbReference>
<dbReference type="Pfam" id="PF00023">
    <property type="entry name" value="Ank"/>
    <property type="match status" value="1"/>
</dbReference>
<dbReference type="PANTHER" id="PTHR24198">
    <property type="entry name" value="ANKYRIN REPEAT AND PROTEIN KINASE DOMAIN-CONTAINING PROTEIN"/>
    <property type="match status" value="1"/>
</dbReference>
<feature type="repeat" description="ANK" evidence="3">
    <location>
        <begin position="93"/>
        <end position="125"/>
    </location>
</feature>
<keyword evidence="5" id="KW-1185">Reference proteome</keyword>
<evidence type="ECO:0000256" key="1">
    <source>
        <dbReference type="ARBA" id="ARBA00022737"/>
    </source>
</evidence>
<protein>
    <submittedName>
        <fullName evidence="4">Uncharacterized protein</fullName>
    </submittedName>
</protein>
<keyword evidence="2 3" id="KW-0040">ANK repeat</keyword>
<reference evidence="4 5" key="2">
    <citation type="submission" date="2016-06" db="EMBL/GenBank/DDBJ databases">
        <title>Pedobacter psychrophilus sp. nov., isolated from Antarctic fragmentary rock.</title>
        <authorList>
            <person name="Svec P."/>
        </authorList>
    </citation>
    <scope>NUCLEOTIDE SEQUENCE [LARGE SCALE GENOMIC DNA]</scope>
    <source>
        <strain evidence="4 5">CCM 8644</strain>
    </source>
</reference>
<dbReference type="InterPro" id="IPR036770">
    <property type="entry name" value="Ankyrin_rpt-contain_sf"/>
</dbReference>
<dbReference type="PROSITE" id="PS50088">
    <property type="entry name" value="ANK_REPEAT"/>
    <property type="match status" value="2"/>
</dbReference>
<dbReference type="PANTHER" id="PTHR24198:SF194">
    <property type="entry name" value="INVERSIN-A"/>
    <property type="match status" value="1"/>
</dbReference>
<dbReference type="OrthoDB" id="5657095at2"/>
<evidence type="ECO:0000256" key="2">
    <source>
        <dbReference type="ARBA" id="ARBA00023043"/>
    </source>
</evidence>
<dbReference type="Pfam" id="PF12796">
    <property type="entry name" value="Ank_2"/>
    <property type="match status" value="1"/>
</dbReference>
<sequence length="216" mass="23577">MLHNDLEELIIKNDENALRDFLNKDASLLKQVTSHDVSPLMLSCYFHKANSTKVILEFIKDLNLFEAAASGKFDEVAHLIFVAPEKINDYSPDGFTALGLACYFQNEEVARYLVLKGADVNLPSNNGFNVFPLHSAVAADNVNISKMLIENHSLINIAQQSGVTPLHSAAQNGNVALIILLLEKGAKVDVRMEGGKLPADLASEKGYLEIAEILSA</sequence>
<evidence type="ECO:0000313" key="4">
    <source>
        <dbReference type="EMBL" id="OAQ42277.1"/>
    </source>
</evidence>
<evidence type="ECO:0000256" key="3">
    <source>
        <dbReference type="PROSITE-ProRule" id="PRU00023"/>
    </source>
</evidence>
<dbReference type="InterPro" id="IPR002110">
    <property type="entry name" value="Ankyrin_rpt"/>
</dbReference>
<keyword evidence="1" id="KW-0677">Repeat</keyword>
<dbReference type="AlphaFoldDB" id="A0A179DMK1"/>
<evidence type="ECO:0000313" key="5">
    <source>
        <dbReference type="Proteomes" id="UP000078459"/>
    </source>
</evidence>
<dbReference type="STRING" id="1826909.A5893_03970"/>
<feature type="repeat" description="ANK" evidence="3">
    <location>
        <begin position="161"/>
        <end position="193"/>
    </location>
</feature>
<dbReference type="SMART" id="SM00248">
    <property type="entry name" value="ANK"/>
    <property type="match status" value="4"/>
</dbReference>
<reference evidence="4 5" key="1">
    <citation type="submission" date="2016-04" db="EMBL/GenBank/DDBJ databases">
        <authorList>
            <person name="Evans L.H."/>
            <person name="Alamgir A."/>
            <person name="Owens N."/>
            <person name="Weber N.D."/>
            <person name="Virtaneva K."/>
            <person name="Barbian K."/>
            <person name="Babar A."/>
            <person name="Rosenke K."/>
        </authorList>
    </citation>
    <scope>NUCLEOTIDE SEQUENCE [LARGE SCALE GENOMIC DNA]</scope>
    <source>
        <strain evidence="4 5">CCM 8644</strain>
    </source>
</reference>
<dbReference type="RefSeq" id="WP_068821306.1">
    <property type="nucleotide sequence ID" value="NZ_LWHJ01000011.1"/>
</dbReference>
<proteinExistence type="predicted"/>
<organism evidence="4 5">
    <name type="scientific">Pedobacter psychrophilus</name>
    <dbReference type="NCBI Taxonomy" id="1826909"/>
    <lineage>
        <taxon>Bacteria</taxon>
        <taxon>Pseudomonadati</taxon>
        <taxon>Bacteroidota</taxon>
        <taxon>Sphingobacteriia</taxon>
        <taxon>Sphingobacteriales</taxon>
        <taxon>Sphingobacteriaceae</taxon>
        <taxon>Pedobacter</taxon>
    </lineage>
</organism>
<dbReference type="PROSITE" id="PS50297">
    <property type="entry name" value="ANK_REP_REGION"/>
    <property type="match status" value="2"/>
</dbReference>
<gene>
    <name evidence="4" type="ORF">A5893_03970</name>
</gene>